<keyword evidence="3 11" id="KW-0444">Lipid biosynthesis</keyword>
<organism evidence="14 15">
    <name type="scientific">Monopterus albus</name>
    <name type="common">Swamp eel</name>
    <dbReference type="NCBI Taxonomy" id="43700"/>
    <lineage>
        <taxon>Eukaryota</taxon>
        <taxon>Metazoa</taxon>
        <taxon>Chordata</taxon>
        <taxon>Craniata</taxon>
        <taxon>Vertebrata</taxon>
        <taxon>Euteleostomi</taxon>
        <taxon>Actinopterygii</taxon>
        <taxon>Neopterygii</taxon>
        <taxon>Teleostei</taxon>
        <taxon>Neoteleostei</taxon>
        <taxon>Acanthomorphata</taxon>
        <taxon>Anabantaria</taxon>
        <taxon>Synbranchiformes</taxon>
        <taxon>Synbranchidae</taxon>
        <taxon>Monopterus</taxon>
    </lineage>
</organism>
<dbReference type="GO" id="GO:0005789">
    <property type="term" value="C:endoplasmic reticulum membrane"/>
    <property type="evidence" value="ECO:0007669"/>
    <property type="project" value="TreeGrafter"/>
</dbReference>
<dbReference type="STRING" id="43700.ENSMALP00000008011"/>
<evidence type="ECO:0000256" key="7">
    <source>
        <dbReference type="ARBA" id="ARBA00023002"/>
    </source>
</evidence>
<dbReference type="PRINTS" id="PR00075">
    <property type="entry name" value="FACDDSATRASE"/>
</dbReference>
<dbReference type="InterPro" id="IPR015876">
    <property type="entry name" value="Acyl-CoA_DS"/>
</dbReference>
<evidence type="ECO:0000256" key="8">
    <source>
        <dbReference type="ARBA" id="ARBA00023098"/>
    </source>
</evidence>
<dbReference type="GO" id="GO:0004768">
    <property type="term" value="F:stearoyl-CoA 9-desaturase activity"/>
    <property type="evidence" value="ECO:0007669"/>
    <property type="project" value="TreeGrafter"/>
</dbReference>
<keyword evidence="10 11" id="KW-0275">Fatty acid biosynthesis</keyword>
<name>A0A3Q3QAA7_MONAL</name>
<protein>
    <submittedName>
        <fullName evidence="14">Uncharacterized protein</fullName>
    </submittedName>
</protein>
<dbReference type="PANTHER" id="PTHR11351:SF102">
    <property type="entry name" value="STEAROYL-COA DESATURASE"/>
    <property type="match status" value="1"/>
</dbReference>
<evidence type="ECO:0000256" key="9">
    <source>
        <dbReference type="ARBA" id="ARBA00023136"/>
    </source>
</evidence>
<dbReference type="GO" id="GO:0032896">
    <property type="term" value="F:palmitoyl-CoA 9-desaturase activity"/>
    <property type="evidence" value="ECO:0007669"/>
    <property type="project" value="TreeGrafter"/>
</dbReference>
<dbReference type="GO" id="GO:1903966">
    <property type="term" value="P:monounsaturated fatty acid biosynthetic process"/>
    <property type="evidence" value="ECO:0007669"/>
    <property type="project" value="TreeGrafter"/>
</dbReference>
<comment type="cofactor">
    <cofactor evidence="11">
        <name>Fe(2+)</name>
        <dbReference type="ChEBI" id="CHEBI:29033"/>
    </cofactor>
</comment>
<reference evidence="14" key="1">
    <citation type="submission" date="2025-08" db="UniProtKB">
        <authorList>
            <consortium name="Ensembl"/>
        </authorList>
    </citation>
    <scope>IDENTIFICATION</scope>
</reference>
<comment type="similarity">
    <text evidence="2 11">Belongs to the fatty acid desaturase type 1 family.</text>
</comment>
<evidence type="ECO:0000256" key="3">
    <source>
        <dbReference type="ARBA" id="ARBA00022516"/>
    </source>
</evidence>
<evidence type="ECO:0000256" key="4">
    <source>
        <dbReference type="ARBA" id="ARBA00022692"/>
    </source>
</evidence>
<feature type="transmembrane region" description="Helical" evidence="13">
    <location>
        <begin position="51"/>
        <end position="71"/>
    </location>
</feature>
<evidence type="ECO:0000256" key="2">
    <source>
        <dbReference type="ARBA" id="ARBA00009295"/>
    </source>
</evidence>
<dbReference type="GO" id="GO:0006636">
    <property type="term" value="P:unsaturated fatty acid biosynthetic process"/>
    <property type="evidence" value="ECO:0007669"/>
    <property type="project" value="TreeGrafter"/>
</dbReference>
<evidence type="ECO:0000313" key="15">
    <source>
        <dbReference type="Proteomes" id="UP000261600"/>
    </source>
</evidence>
<dbReference type="AlphaFoldDB" id="A0A3Q3QAA7"/>
<feature type="transmembrane region" description="Helical" evidence="13">
    <location>
        <begin position="111"/>
        <end position="133"/>
    </location>
</feature>
<evidence type="ECO:0000256" key="10">
    <source>
        <dbReference type="ARBA" id="ARBA00023160"/>
    </source>
</evidence>
<reference evidence="14" key="2">
    <citation type="submission" date="2025-09" db="UniProtKB">
        <authorList>
            <consortium name="Ensembl"/>
        </authorList>
    </citation>
    <scope>IDENTIFICATION</scope>
</reference>
<keyword evidence="15" id="KW-1185">Reference proteome</keyword>
<proteinExistence type="inferred from homology"/>
<evidence type="ECO:0000256" key="6">
    <source>
        <dbReference type="ARBA" id="ARBA00022989"/>
    </source>
</evidence>
<feature type="region of interest" description="Disordered" evidence="12">
    <location>
        <begin position="1"/>
        <end position="24"/>
    </location>
</feature>
<keyword evidence="8" id="KW-0443">Lipid metabolism</keyword>
<sequence>MTAMENGSYHGAKHRNGDAITETPSVDDVFDDTYKEKDGPKPPMILVWRNIILMTLLHMGALYGLTLIPSASALTLAWTAVCYLFSALSVTAGAHRLWCHRSYKASLPLRIFLALCNSMAFQINVTLPLVLALSESESALIAKYVEHRRNLSPAQRFSVCFRQQTIDNRQFLCKTVSASPESG</sequence>
<comment type="domain">
    <text evidence="11">The histidine box domains are involved in binding the catalytic metal ions.</text>
</comment>
<keyword evidence="6 13" id="KW-1133">Transmembrane helix</keyword>
<feature type="transmembrane region" description="Helical" evidence="13">
    <location>
        <begin position="77"/>
        <end position="99"/>
    </location>
</feature>
<comment type="subcellular location">
    <subcellularLocation>
        <location evidence="1">Membrane</location>
        <topology evidence="1">Multi-pass membrane protein</topology>
    </subcellularLocation>
</comment>
<dbReference type="Proteomes" id="UP000261600">
    <property type="component" value="Unplaced"/>
</dbReference>
<dbReference type="GO" id="GO:0070542">
    <property type="term" value="P:response to fatty acid"/>
    <property type="evidence" value="ECO:0007669"/>
    <property type="project" value="TreeGrafter"/>
</dbReference>
<evidence type="ECO:0000256" key="13">
    <source>
        <dbReference type="SAM" id="Phobius"/>
    </source>
</evidence>
<evidence type="ECO:0000313" key="14">
    <source>
        <dbReference type="Ensembl" id="ENSMALP00000008011.1"/>
    </source>
</evidence>
<evidence type="ECO:0000256" key="12">
    <source>
        <dbReference type="SAM" id="MobiDB-lite"/>
    </source>
</evidence>
<keyword evidence="7 11" id="KW-0560">Oxidoreductase</keyword>
<keyword evidence="9 13" id="KW-0472">Membrane</keyword>
<keyword evidence="5" id="KW-0276">Fatty acid metabolism</keyword>
<keyword evidence="4 11" id="KW-0812">Transmembrane</keyword>
<evidence type="ECO:0000256" key="1">
    <source>
        <dbReference type="ARBA" id="ARBA00004141"/>
    </source>
</evidence>
<dbReference type="Ensembl" id="ENSMALT00000008184.1">
    <property type="protein sequence ID" value="ENSMALP00000008011.1"/>
    <property type="gene ID" value="ENSMALG00000005705.1"/>
</dbReference>
<evidence type="ECO:0000256" key="5">
    <source>
        <dbReference type="ARBA" id="ARBA00022832"/>
    </source>
</evidence>
<accession>A0A3Q3QAA7</accession>
<evidence type="ECO:0000256" key="11">
    <source>
        <dbReference type="RuleBase" id="RU000581"/>
    </source>
</evidence>
<dbReference type="PANTHER" id="PTHR11351">
    <property type="entry name" value="ACYL-COA DESATURASE"/>
    <property type="match status" value="1"/>
</dbReference>
<dbReference type="GO" id="GO:0005506">
    <property type="term" value="F:iron ion binding"/>
    <property type="evidence" value="ECO:0007669"/>
    <property type="project" value="TreeGrafter"/>
</dbReference>